<comment type="caution">
    <text evidence="2">The sequence shown here is derived from an EMBL/GenBank/DDBJ whole genome shotgun (WGS) entry which is preliminary data.</text>
</comment>
<gene>
    <name evidence="2" type="ORF">RFH47_14550</name>
</gene>
<reference evidence="2" key="1">
    <citation type="submission" date="2023-08" db="EMBL/GenBank/DDBJ databases">
        <title>Emergence of clinically-relevant ST2 carbapenem-resistant Acinetobacter baumannii strains in hospital sewages in Zhejiang, East of China.</title>
        <authorList>
            <person name="Kaichao C."/>
            <person name="Zhang R."/>
        </authorList>
    </citation>
    <scope>NUCLEOTIDE SEQUENCE</scope>
    <source>
        <strain evidence="2">M-RB-37</strain>
    </source>
</reference>
<dbReference type="AlphaFoldDB" id="A0AAW8JEC1"/>
<evidence type="ECO:0000313" key="3">
    <source>
        <dbReference type="Proteomes" id="UP001243844"/>
    </source>
</evidence>
<feature type="domain" description="DUF7226" evidence="1">
    <location>
        <begin position="17"/>
        <end position="144"/>
    </location>
</feature>
<evidence type="ECO:0000259" key="1">
    <source>
        <dbReference type="Pfam" id="PF23871"/>
    </source>
</evidence>
<name>A0AAW8JEC1_9GAMM</name>
<dbReference type="Proteomes" id="UP001243844">
    <property type="component" value="Unassembled WGS sequence"/>
</dbReference>
<protein>
    <recommendedName>
        <fullName evidence="1">DUF7226 domain-containing protein</fullName>
    </recommendedName>
</protein>
<dbReference type="Pfam" id="PF23871">
    <property type="entry name" value="DUF7226"/>
    <property type="match status" value="1"/>
</dbReference>
<dbReference type="InterPro" id="IPR055650">
    <property type="entry name" value="DUF7226"/>
</dbReference>
<dbReference type="EMBL" id="JAVIDL010000040">
    <property type="protein sequence ID" value="MDQ8936940.1"/>
    <property type="molecule type" value="Genomic_DNA"/>
</dbReference>
<organism evidence="2 3">
    <name type="scientific">Acinetobacter rudis</name>
    <dbReference type="NCBI Taxonomy" id="632955"/>
    <lineage>
        <taxon>Bacteria</taxon>
        <taxon>Pseudomonadati</taxon>
        <taxon>Pseudomonadota</taxon>
        <taxon>Gammaproteobacteria</taxon>
        <taxon>Moraxellales</taxon>
        <taxon>Moraxellaceae</taxon>
        <taxon>Acinetobacter</taxon>
    </lineage>
</organism>
<proteinExistence type="predicted"/>
<dbReference type="RefSeq" id="WP_308982015.1">
    <property type="nucleotide sequence ID" value="NZ_JAVIDL010000040.1"/>
</dbReference>
<accession>A0AAW8JEC1</accession>
<sequence>MSLETSDFLQADDINKVFQVVEAVASGSTSDEDIENYLGLNSGSRQGRYYRLAAEKLGFIQNNDNLAVLTQRGQTFYNASSTGRTNEARSLIASSPVFANVINHFRNQNPINRNDLYDYFLSIYPGSSTTAQRRFSTFEKYMAYLNLQII</sequence>
<evidence type="ECO:0000313" key="2">
    <source>
        <dbReference type="EMBL" id="MDQ8936940.1"/>
    </source>
</evidence>